<dbReference type="Gene3D" id="3.40.50.1110">
    <property type="entry name" value="SGNH hydrolase"/>
    <property type="match status" value="1"/>
</dbReference>
<dbReference type="InterPro" id="IPR036514">
    <property type="entry name" value="SGNH_hydro_sf"/>
</dbReference>
<gene>
    <name evidence="2" type="ORF">JX265_007726</name>
</gene>
<sequence length="251" mass="28333">MPSAQKPPLRVLCLGDSLTAGSPSVHPYACKLRDLLKAAFATHDVHVANDGMPGDMVSDSRGTFHKRMKGLWRQREFEWTIVLGGTNDLVWSCRPDTLLNSLKELWDIPLSHGGKVLALTIPEINADIPGLEFSRKAVNLGIKNYKKQNFYAFDLAAAVPYCDMPAMDRIKYWDPDGVHLTRDGYDLIGQKVAECLIRILHLEEAQSTEISSIVTDARQRRMIEELIFEEERGDPKLLSQGYIIVRKRDLD</sequence>
<comment type="caution">
    <text evidence="2">The sequence shown here is derived from an EMBL/GenBank/DDBJ whole genome shotgun (WGS) entry which is preliminary data.</text>
</comment>
<keyword evidence="3" id="KW-1185">Reference proteome</keyword>
<dbReference type="PANTHER" id="PTHR30383">
    <property type="entry name" value="THIOESTERASE 1/PROTEASE 1/LYSOPHOSPHOLIPASE L1"/>
    <property type="match status" value="1"/>
</dbReference>
<dbReference type="InterPro" id="IPR051532">
    <property type="entry name" value="Ester_Hydrolysis_Enzymes"/>
</dbReference>
<dbReference type="InterPro" id="IPR013830">
    <property type="entry name" value="SGNH_hydro"/>
</dbReference>
<reference evidence="2" key="1">
    <citation type="submission" date="2021-03" db="EMBL/GenBank/DDBJ databases">
        <title>Revisited historic fungal species revealed as producer of novel bioactive compounds through whole genome sequencing and comparative genomics.</title>
        <authorList>
            <person name="Vignolle G.A."/>
            <person name="Hochenegger N."/>
            <person name="Mach R.L."/>
            <person name="Mach-Aigner A.R."/>
            <person name="Javad Rahimi M."/>
            <person name="Salim K.A."/>
            <person name="Chan C.M."/>
            <person name="Lim L.B.L."/>
            <person name="Cai F."/>
            <person name="Druzhinina I.S."/>
            <person name="U'Ren J.M."/>
            <person name="Derntl C."/>
        </authorList>
    </citation>
    <scope>NUCLEOTIDE SEQUENCE</scope>
    <source>
        <strain evidence="2">TUCIM 5799</strain>
    </source>
</reference>
<accession>A0A9P9WJ65</accession>
<proteinExistence type="predicted"/>
<name>A0A9P9WJ65_9PEZI</name>
<feature type="domain" description="SGNH hydrolase-type esterase" evidence="1">
    <location>
        <begin position="13"/>
        <end position="187"/>
    </location>
</feature>
<dbReference type="Pfam" id="PF13472">
    <property type="entry name" value="Lipase_GDSL_2"/>
    <property type="match status" value="1"/>
</dbReference>
<organism evidence="2 3">
    <name type="scientific">Neoarthrinium moseri</name>
    <dbReference type="NCBI Taxonomy" id="1658444"/>
    <lineage>
        <taxon>Eukaryota</taxon>
        <taxon>Fungi</taxon>
        <taxon>Dikarya</taxon>
        <taxon>Ascomycota</taxon>
        <taxon>Pezizomycotina</taxon>
        <taxon>Sordariomycetes</taxon>
        <taxon>Xylariomycetidae</taxon>
        <taxon>Amphisphaeriales</taxon>
        <taxon>Apiosporaceae</taxon>
        <taxon>Neoarthrinium</taxon>
    </lineage>
</organism>
<dbReference type="CDD" id="cd00229">
    <property type="entry name" value="SGNH_hydrolase"/>
    <property type="match status" value="1"/>
</dbReference>
<dbReference type="GO" id="GO:0004622">
    <property type="term" value="F:phosphatidylcholine lysophospholipase activity"/>
    <property type="evidence" value="ECO:0007669"/>
    <property type="project" value="TreeGrafter"/>
</dbReference>
<dbReference type="AlphaFoldDB" id="A0A9P9WJ65"/>
<dbReference type="EMBL" id="JAFIMR010000020">
    <property type="protein sequence ID" value="KAI1866425.1"/>
    <property type="molecule type" value="Genomic_DNA"/>
</dbReference>
<evidence type="ECO:0000259" key="1">
    <source>
        <dbReference type="Pfam" id="PF13472"/>
    </source>
</evidence>
<evidence type="ECO:0000313" key="3">
    <source>
        <dbReference type="Proteomes" id="UP000829685"/>
    </source>
</evidence>
<protein>
    <recommendedName>
        <fullName evidence="1">SGNH hydrolase-type esterase domain-containing protein</fullName>
    </recommendedName>
</protein>
<evidence type="ECO:0000313" key="2">
    <source>
        <dbReference type="EMBL" id="KAI1866425.1"/>
    </source>
</evidence>
<dbReference type="SUPFAM" id="SSF52266">
    <property type="entry name" value="SGNH hydrolase"/>
    <property type="match status" value="1"/>
</dbReference>
<dbReference type="PANTHER" id="PTHR30383:SF19">
    <property type="entry name" value="FIBRONECTIN TYPE-III DOMAIN-CONTAINING PROTEIN"/>
    <property type="match status" value="1"/>
</dbReference>
<dbReference type="Proteomes" id="UP000829685">
    <property type="component" value="Unassembled WGS sequence"/>
</dbReference>